<keyword evidence="2" id="KW-0813">Transport</keyword>
<dbReference type="GO" id="GO:0015137">
    <property type="term" value="F:citrate transmembrane transporter activity"/>
    <property type="evidence" value="ECO:0007669"/>
    <property type="project" value="InterPro"/>
</dbReference>
<dbReference type="Proteomes" id="UP000019050">
    <property type="component" value="Unassembled WGS sequence"/>
</dbReference>
<evidence type="ECO:0000259" key="7">
    <source>
        <dbReference type="Pfam" id="PF03600"/>
    </source>
</evidence>
<feature type="transmembrane region" description="Helical" evidence="6">
    <location>
        <begin position="281"/>
        <end position="300"/>
    </location>
</feature>
<keyword evidence="9" id="KW-1185">Reference proteome</keyword>
<dbReference type="PANTHER" id="PTHR30354:SF26">
    <property type="entry name" value="TRANSPORTER, PUTATIVE-RELATED"/>
    <property type="match status" value="1"/>
</dbReference>
<comment type="subcellular location">
    <subcellularLocation>
        <location evidence="1">Membrane</location>
        <topology evidence="1">Multi-pass membrane protein</topology>
    </subcellularLocation>
</comment>
<dbReference type="GO" id="GO:0015128">
    <property type="term" value="F:gluconate transmembrane transporter activity"/>
    <property type="evidence" value="ECO:0007669"/>
    <property type="project" value="InterPro"/>
</dbReference>
<evidence type="ECO:0000256" key="4">
    <source>
        <dbReference type="ARBA" id="ARBA00022989"/>
    </source>
</evidence>
<name>W1Q3S6_ABIDE</name>
<feature type="transmembrane region" description="Helical" evidence="6">
    <location>
        <begin position="30"/>
        <end position="49"/>
    </location>
</feature>
<proteinExistence type="predicted"/>
<comment type="caution">
    <text evidence="8">The sequence shown here is derived from an EMBL/GenBank/DDBJ whole genome shotgun (WGS) entry which is preliminary data.</text>
</comment>
<feature type="transmembrane region" description="Helical" evidence="6">
    <location>
        <begin position="344"/>
        <end position="362"/>
    </location>
</feature>
<feature type="transmembrane region" description="Helical" evidence="6">
    <location>
        <begin position="221"/>
        <end position="240"/>
    </location>
</feature>
<keyword evidence="5 6" id="KW-0472">Membrane</keyword>
<evidence type="ECO:0000256" key="6">
    <source>
        <dbReference type="SAM" id="Phobius"/>
    </source>
</evidence>
<dbReference type="AlphaFoldDB" id="W1Q3S6"/>
<organism evidence="8 9">
    <name type="scientific">Abiotrophia defectiva ATCC 49176</name>
    <dbReference type="NCBI Taxonomy" id="592010"/>
    <lineage>
        <taxon>Bacteria</taxon>
        <taxon>Bacillati</taxon>
        <taxon>Bacillota</taxon>
        <taxon>Bacilli</taxon>
        <taxon>Lactobacillales</taxon>
        <taxon>Aerococcaceae</taxon>
        <taxon>Abiotrophia</taxon>
    </lineage>
</organism>
<evidence type="ECO:0000256" key="3">
    <source>
        <dbReference type="ARBA" id="ARBA00022692"/>
    </source>
</evidence>
<feature type="transmembrane region" description="Helical" evidence="6">
    <location>
        <begin position="382"/>
        <end position="405"/>
    </location>
</feature>
<accession>W1Q3S6</accession>
<protein>
    <submittedName>
        <fullName evidence="8">Citrate transporter</fullName>
    </submittedName>
</protein>
<gene>
    <name evidence="8" type="ORF">GCWU000182_000908</name>
</gene>
<dbReference type="InterPro" id="IPR004680">
    <property type="entry name" value="Cit_transptr-like_dom"/>
</dbReference>
<reference evidence="8" key="1">
    <citation type="submission" date="2013-06" db="EMBL/GenBank/DDBJ databases">
        <authorList>
            <person name="Weinstock G."/>
            <person name="Sodergren E."/>
            <person name="Clifton S."/>
            <person name="Fulton L."/>
            <person name="Fulton B."/>
            <person name="Courtney L."/>
            <person name="Fronick C."/>
            <person name="Harrison M."/>
            <person name="Strong C."/>
            <person name="Farmer C."/>
            <person name="Delahaunty K."/>
            <person name="Markovic C."/>
            <person name="Hall O."/>
            <person name="Minx P."/>
            <person name="Tomlinson C."/>
            <person name="Mitreva M."/>
            <person name="Nelson J."/>
            <person name="Hou S."/>
            <person name="Wollam A."/>
            <person name="Pepin K.H."/>
            <person name="Johnson M."/>
            <person name="Bhonagiri V."/>
            <person name="Nash W.E."/>
            <person name="Warren W."/>
            <person name="Chinwalla A."/>
            <person name="Mardis E.R."/>
            <person name="Wilson R.K."/>
        </authorList>
    </citation>
    <scope>NUCLEOTIDE SEQUENCE [LARGE SCALE GENOMIC DNA]</scope>
    <source>
        <strain evidence="8">ATCC 49176</strain>
    </source>
</reference>
<evidence type="ECO:0000256" key="1">
    <source>
        <dbReference type="ARBA" id="ARBA00004141"/>
    </source>
</evidence>
<dbReference type="Pfam" id="PF03600">
    <property type="entry name" value="CitMHS"/>
    <property type="match status" value="1"/>
</dbReference>
<sequence length="490" mass="53539">MDVSGLGQKVLATFGSCPCYYYFNFRKEDMMLLTVFAYAMMVVFMYVIMKKKMSPFTALVLIPLAFALVAVLTGVVQDVNIGTLVRQGLFGNNSKDKLTAMKGTAETGVMLLFAILYFSLMLDSGLFDPITNKMIRYAKGDPMKVLVATAIVAAAVSMNGDGTTTTLICCSAFVPIYKKLDMKLMNLGVLVILQNTIMNLLPWGGPTARAMSVLGVEADILGYLAPGMVLSILYVIFFVARGMGKKERARLGIKELTDAELDELTTISDPEVLAIRRPQNFWINAVMTLVLVGWLVAGSFIDAIEVKPVVLFLIGTGLAMMINYPDLKTQSKRIGENAGDAVQVVLLVFGAGVFMGLFQGTGMAKALTDSIVHIIPQQLAGFWSLIIALISVPGTFFLTNDGFYYGVLIPFAEIGRQYGFTDMQMALASLMGQAFHLLSPLVAFIYLLLRLTGLDMGEWQRESAKYAAVVFVIFVVTIVLMGHMPLYLAQ</sequence>
<dbReference type="HOGENOM" id="CLU_044454_0_1_9"/>
<feature type="transmembrane region" description="Helical" evidence="6">
    <location>
        <begin position="469"/>
        <end position="489"/>
    </location>
</feature>
<keyword evidence="4 6" id="KW-1133">Transmembrane helix</keyword>
<evidence type="ECO:0000313" key="8">
    <source>
        <dbReference type="EMBL" id="ESK65842.1"/>
    </source>
</evidence>
<dbReference type="InterPro" id="IPR003474">
    <property type="entry name" value="Glcn_transporter"/>
</dbReference>
<evidence type="ECO:0000313" key="9">
    <source>
        <dbReference type="Proteomes" id="UP000019050"/>
    </source>
</evidence>
<feature type="transmembrane region" description="Helical" evidence="6">
    <location>
        <begin position="426"/>
        <end position="449"/>
    </location>
</feature>
<feature type="transmembrane region" description="Helical" evidence="6">
    <location>
        <begin position="108"/>
        <end position="127"/>
    </location>
</feature>
<evidence type="ECO:0000256" key="5">
    <source>
        <dbReference type="ARBA" id="ARBA00023136"/>
    </source>
</evidence>
<dbReference type="GO" id="GO:0005886">
    <property type="term" value="C:plasma membrane"/>
    <property type="evidence" value="ECO:0007669"/>
    <property type="project" value="TreeGrafter"/>
</dbReference>
<dbReference type="NCBIfam" id="TIGR00784">
    <property type="entry name" value="citMHS"/>
    <property type="match status" value="1"/>
</dbReference>
<dbReference type="eggNOG" id="COG2851">
    <property type="taxonomic scope" value="Bacteria"/>
</dbReference>
<dbReference type="PANTHER" id="PTHR30354">
    <property type="entry name" value="GNT FAMILY GLUCONATE TRANSPORTER"/>
    <property type="match status" value="1"/>
</dbReference>
<feature type="domain" description="Citrate transporter-like" evidence="7">
    <location>
        <begin position="44"/>
        <end position="431"/>
    </location>
</feature>
<feature type="transmembrane region" description="Helical" evidence="6">
    <location>
        <begin position="56"/>
        <end position="76"/>
    </location>
</feature>
<dbReference type="InterPro" id="IPR014738">
    <property type="entry name" value="Citrate_transporter"/>
</dbReference>
<feature type="transmembrane region" description="Helical" evidence="6">
    <location>
        <begin position="184"/>
        <end position="201"/>
    </location>
</feature>
<evidence type="ECO:0000256" key="2">
    <source>
        <dbReference type="ARBA" id="ARBA00022448"/>
    </source>
</evidence>
<dbReference type="STRING" id="592010.GCWU000182_000908"/>
<dbReference type="EMBL" id="ACIN03000005">
    <property type="protein sequence ID" value="ESK65842.1"/>
    <property type="molecule type" value="Genomic_DNA"/>
</dbReference>
<keyword evidence="3 6" id="KW-0812">Transmembrane</keyword>